<dbReference type="InterPro" id="IPR013094">
    <property type="entry name" value="AB_hydrolase_3"/>
</dbReference>
<evidence type="ECO:0000256" key="3">
    <source>
        <dbReference type="PROSITE-ProRule" id="PRU10038"/>
    </source>
</evidence>
<dbReference type="InterPro" id="IPR033140">
    <property type="entry name" value="Lipase_GDXG_put_SER_AS"/>
</dbReference>
<feature type="domain" description="Alpha/beta hydrolase fold-3" evidence="4">
    <location>
        <begin position="2"/>
        <end position="174"/>
    </location>
</feature>
<accession>A0A7R9GI64</accession>
<dbReference type="GO" id="GO:0004806">
    <property type="term" value="F:triacylglycerol lipase activity"/>
    <property type="evidence" value="ECO:0007669"/>
    <property type="project" value="TreeGrafter"/>
</dbReference>
<gene>
    <name evidence="5" type="ORF">NMOB1V02_LOCUS11084</name>
</gene>
<sequence length="200" mass="22297">MQVIHLDYPLSPEHPYPEAIDALFDVYLLLLEQGIQAKDIILSGDSCGANLALALALRIRDEQRPQVSGLILLSPFLDLSLTSESIRYNSKLDALLSIEALETGIDYYVPEQIDPADPLVSPLFDDLADLPPTLVQVGSKEILLDDAQRFRDKATKAGVDVTFKLYTGMWHNFQMFNAWFPEAKMALDDIATFAQALDQD</sequence>
<dbReference type="PANTHER" id="PTHR48081">
    <property type="entry name" value="AB HYDROLASE SUPERFAMILY PROTEIN C4A8.06C"/>
    <property type="match status" value="1"/>
</dbReference>
<dbReference type="OrthoDB" id="408631at2759"/>
<reference evidence="5" key="1">
    <citation type="submission" date="2020-11" db="EMBL/GenBank/DDBJ databases">
        <authorList>
            <person name="Tran Van P."/>
        </authorList>
    </citation>
    <scope>NUCLEOTIDE SEQUENCE</scope>
</reference>
<comment type="similarity">
    <text evidence="1">Belongs to the 'GDXG' lipolytic enzyme family.</text>
</comment>
<dbReference type="EMBL" id="OA887505">
    <property type="protein sequence ID" value="CAD7283469.1"/>
    <property type="molecule type" value="Genomic_DNA"/>
</dbReference>
<evidence type="ECO:0000256" key="2">
    <source>
        <dbReference type="ARBA" id="ARBA00022801"/>
    </source>
</evidence>
<keyword evidence="2" id="KW-0378">Hydrolase</keyword>
<name>A0A7R9GI64_9CRUS</name>
<dbReference type="AlphaFoldDB" id="A0A7R9GI64"/>
<evidence type="ECO:0000313" key="5">
    <source>
        <dbReference type="EMBL" id="CAD7283469.1"/>
    </source>
</evidence>
<dbReference type="InterPro" id="IPR029058">
    <property type="entry name" value="AB_hydrolase_fold"/>
</dbReference>
<evidence type="ECO:0000256" key="1">
    <source>
        <dbReference type="ARBA" id="ARBA00010515"/>
    </source>
</evidence>
<dbReference type="Proteomes" id="UP000678499">
    <property type="component" value="Unassembled WGS sequence"/>
</dbReference>
<organism evidence="5">
    <name type="scientific">Notodromas monacha</name>
    <dbReference type="NCBI Taxonomy" id="399045"/>
    <lineage>
        <taxon>Eukaryota</taxon>
        <taxon>Metazoa</taxon>
        <taxon>Ecdysozoa</taxon>
        <taxon>Arthropoda</taxon>
        <taxon>Crustacea</taxon>
        <taxon>Oligostraca</taxon>
        <taxon>Ostracoda</taxon>
        <taxon>Podocopa</taxon>
        <taxon>Podocopida</taxon>
        <taxon>Cypridocopina</taxon>
        <taxon>Cypridoidea</taxon>
        <taxon>Cyprididae</taxon>
        <taxon>Notodromas</taxon>
    </lineage>
</organism>
<protein>
    <recommendedName>
        <fullName evidence="4">Alpha/beta hydrolase fold-3 domain-containing protein</fullName>
    </recommendedName>
</protein>
<dbReference type="Pfam" id="PF07859">
    <property type="entry name" value="Abhydrolase_3"/>
    <property type="match status" value="1"/>
</dbReference>
<keyword evidence="6" id="KW-1185">Reference proteome</keyword>
<dbReference type="Gene3D" id="3.40.50.1820">
    <property type="entry name" value="alpha/beta hydrolase"/>
    <property type="match status" value="1"/>
</dbReference>
<dbReference type="PROSITE" id="PS01174">
    <property type="entry name" value="LIPASE_GDXG_SER"/>
    <property type="match status" value="1"/>
</dbReference>
<evidence type="ECO:0000313" key="6">
    <source>
        <dbReference type="Proteomes" id="UP000678499"/>
    </source>
</evidence>
<dbReference type="EMBL" id="CAJPEX010005468">
    <property type="protein sequence ID" value="CAG0923621.1"/>
    <property type="molecule type" value="Genomic_DNA"/>
</dbReference>
<proteinExistence type="inferred from homology"/>
<feature type="active site" evidence="3">
    <location>
        <position position="46"/>
    </location>
</feature>
<dbReference type="InterPro" id="IPR050300">
    <property type="entry name" value="GDXG_lipolytic_enzyme"/>
</dbReference>
<dbReference type="SUPFAM" id="SSF53474">
    <property type="entry name" value="alpha/beta-Hydrolases"/>
    <property type="match status" value="1"/>
</dbReference>
<dbReference type="PANTHER" id="PTHR48081:SF30">
    <property type="entry name" value="ACETYL-HYDROLASE LIPR-RELATED"/>
    <property type="match status" value="1"/>
</dbReference>
<evidence type="ECO:0000259" key="4">
    <source>
        <dbReference type="Pfam" id="PF07859"/>
    </source>
</evidence>